<evidence type="ECO:0000313" key="3">
    <source>
        <dbReference type="EMBL" id="ORX97245.1"/>
    </source>
</evidence>
<proteinExistence type="predicted"/>
<feature type="region of interest" description="Disordered" evidence="1">
    <location>
        <begin position="231"/>
        <end position="250"/>
    </location>
</feature>
<evidence type="ECO:0000256" key="1">
    <source>
        <dbReference type="SAM" id="MobiDB-lite"/>
    </source>
</evidence>
<protein>
    <submittedName>
        <fullName evidence="3">Uncharacterized protein</fullName>
    </submittedName>
</protein>
<gene>
    <name evidence="3" type="ORF">BCR34DRAFT_607363</name>
</gene>
<comment type="caution">
    <text evidence="3">The sequence shown here is derived from an EMBL/GenBank/DDBJ whole genome shotgun (WGS) entry which is preliminary data.</text>
</comment>
<sequence length="287" mass="33528">MFSTYIVNFIYWFLSLFFHSSPPLHQESKNNQSHNGENENAMAKQQPTDSPEVRPLFKKTERREGENFSIRHFSEGPKIGTENSKQHTSDSGFLSWLDLYPPSEADLKTLQRKDELFMRIDKIREQLDEIKISVENRDHVVGVARTTGYINDPTTQPWRRQVERDSRVYYALKKEVDRVGDSAPKGKIAKWEEQAKQLLENTLHHSEVIHENDRWGEYEENHAGLFPEDWNWEDAKKRPGPGLDESVDPSDVTTKLGDVDSQAHLCAEDLSNDPVEIRRFRRWLSYD</sequence>
<reference evidence="3 4" key="1">
    <citation type="submission" date="2016-07" db="EMBL/GenBank/DDBJ databases">
        <title>Pervasive Adenine N6-methylation of Active Genes in Fungi.</title>
        <authorList>
            <consortium name="DOE Joint Genome Institute"/>
            <person name="Mondo S.J."/>
            <person name="Dannebaum R.O."/>
            <person name="Kuo R.C."/>
            <person name="Labutti K."/>
            <person name="Haridas S."/>
            <person name="Kuo A."/>
            <person name="Salamov A."/>
            <person name="Ahrendt S.R."/>
            <person name="Lipzen A."/>
            <person name="Sullivan W."/>
            <person name="Andreopoulos W.B."/>
            <person name="Clum A."/>
            <person name="Lindquist E."/>
            <person name="Daum C."/>
            <person name="Ramamoorthy G.K."/>
            <person name="Gryganskyi A."/>
            <person name="Culley D."/>
            <person name="Magnuson J.K."/>
            <person name="James T.Y."/>
            <person name="O'Malley M.A."/>
            <person name="Stajich J.E."/>
            <person name="Spatafora J.W."/>
            <person name="Visel A."/>
            <person name="Grigoriev I.V."/>
        </authorList>
    </citation>
    <scope>NUCLEOTIDE SEQUENCE [LARGE SCALE GENOMIC DNA]</scope>
    <source>
        <strain evidence="3 4">CBS 115471</strain>
    </source>
</reference>
<dbReference type="Proteomes" id="UP000193144">
    <property type="component" value="Unassembled WGS sequence"/>
</dbReference>
<organism evidence="3 4">
    <name type="scientific">Clohesyomyces aquaticus</name>
    <dbReference type="NCBI Taxonomy" id="1231657"/>
    <lineage>
        <taxon>Eukaryota</taxon>
        <taxon>Fungi</taxon>
        <taxon>Dikarya</taxon>
        <taxon>Ascomycota</taxon>
        <taxon>Pezizomycotina</taxon>
        <taxon>Dothideomycetes</taxon>
        <taxon>Pleosporomycetidae</taxon>
        <taxon>Pleosporales</taxon>
        <taxon>Lindgomycetaceae</taxon>
        <taxon>Clohesyomyces</taxon>
    </lineage>
</organism>
<dbReference type="EMBL" id="MCFA01000238">
    <property type="protein sequence ID" value="ORX97245.1"/>
    <property type="molecule type" value="Genomic_DNA"/>
</dbReference>
<keyword evidence="4" id="KW-1185">Reference proteome</keyword>
<feature type="region of interest" description="Disordered" evidence="1">
    <location>
        <begin position="67"/>
        <end position="90"/>
    </location>
</feature>
<name>A0A1Y1YGX6_9PLEO</name>
<dbReference type="AlphaFoldDB" id="A0A1Y1YGX6"/>
<evidence type="ECO:0000256" key="2">
    <source>
        <dbReference type="SAM" id="SignalP"/>
    </source>
</evidence>
<feature type="region of interest" description="Disordered" evidence="1">
    <location>
        <begin position="26"/>
        <end position="54"/>
    </location>
</feature>
<feature type="signal peptide" evidence="2">
    <location>
        <begin position="1"/>
        <end position="26"/>
    </location>
</feature>
<dbReference type="OrthoDB" id="10629429at2759"/>
<accession>A0A1Y1YGX6</accession>
<keyword evidence="2" id="KW-0732">Signal</keyword>
<feature type="chain" id="PRO_5012350008" evidence="2">
    <location>
        <begin position="27"/>
        <end position="287"/>
    </location>
</feature>
<evidence type="ECO:0000313" key="4">
    <source>
        <dbReference type="Proteomes" id="UP000193144"/>
    </source>
</evidence>